<dbReference type="EMBL" id="CP023009">
    <property type="protein sequence ID" value="AXW88605.1"/>
    <property type="molecule type" value="Genomic_DNA"/>
</dbReference>
<dbReference type="Pfam" id="PF05068">
    <property type="entry name" value="MtlR"/>
    <property type="match status" value="1"/>
</dbReference>
<gene>
    <name evidence="2" type="ORF">CKQ53_17555</name>
</gene>
<feature type="region of interest" description="Disordered" evidence="1">
    <location>
        <begin position="1"/>
        <end position="37"/>
    </location>
</feature>
<evidence type="ECO:0000313" key="2">
    <source>
        <dbReference type="EMBL" id="AXW88605.1"/>
    </source>
</evidence>
<dbReference type="KEGG" id="lbq:CKQ53_17555"/>
<dbReference type="AlphaFoldDB" id="A0AAD0SIT5"/>
<protein>
    <submittedName>
        <fullName evidence="2">MltR family transcriptional regulator</fullName>
    </submittedName>
</protein>
<accession>A0AAD0SIT5</accession>
<dbReference type="Gene3D" id="1.20.120.330">
    <property type="entry name" value="Nucleotidyltransferases domain 2"/>
    <property type="match status" value="1"/>
</dbReference>
<dbReference type="GO" id="GO:0045892">
    <property type="term" value="P:negative regulation of DNA-templated transcription"/>
    <property type="evidence" value="ECO:0007669"/>
    <property type="project" value="TreeGrafter"/>
</dbReference>
<proteinExistence type="predicted"/>
<evidence type="ECO:0000256" key="1">
    <source>
        <dbReference type="SAM" id="MobiDB-lite"/>
    </source>
</evidence>
<organism evidence="2 3">
    <name type="scientific">Lonsdalea britannica</name>
    <dbReference type="NCBI Taxonomy" id="1082704"/>
    <lineage>
        <taxon>Bacteria</taxon>
        <taxon>Pseudomonadati</taxon>
        <taxon>Pseudomonadota</taxon>
        <taxon>Gammaproteobacteria</taxon>
        <taxon>Enterobacterales</taxon>
        <taxon>Pectobacteriaceae</taxon>
        <taxon>Lonsdalea</taxon>
    </lineage>
</organism>
<feature type="compositionally biased region" description="Basic and acidic residues" evidence="1">
    <location>
        <begin position="1"/>
        <end position="15"/>
    </location>
</feature>
<dbReference type="NCBIfam" id="NF008234">
    <property type="entry name" value="PRK11001.1"/>
    <property type="match status" value="1"/>
</dbReference>
<evidence type="ECO:0000313" key="3">
    <source>
        <dbReference type="Proteomes" id="UP000263881"/>
    </source>
</evidence>
<dbReference type="InterPro" id="IPR007761">
    <property type="entry name" value="MtlR-like"/>
</dbReference>
<dbReference type="Proteomes" id="UP000263881">
    <property type="component" value="Chromosome"/>
</dbReference>
<dbReference type="SUPFAM" id="SSF158668">
    <property type="entry name" value="MtlR-like"/>
    <property type="match status" value="1"/>
</dbReference>
<name>A0AAD0SIT5_9GAMM</name>
<reference evidence="2 3" key="1">
    <citation type="submission" date="2017-08" db="EMBL/GenBank/DDBJ databases">
        <title>Comparative genomics of bacteria isolated from necrotic lesions of AOD affected trees.</title>
        <authorList>
            <person name="Doonan J."/>
            <person name="Denman S."/>
            <person name="McDonald J.E."/>
        </authorList>
    </citation>
    <scope>NUCLEOTIDE SEQUENCE [LARGE SCALE GENOMIC DNA]</scope>
    <source>
        <strain evidence="2 3">477</strain>
    </source>
</reference>
<sequence length="212" mass="23798">MPEHSYSPADKRRVAASEPNPAQEPEQEKVPQPQPGMEDAQAFESHILERLNAKATVSGFIQAAVELLADAVDHLVLQAFRKDDYAVKYAVEPLLEGSGPLSALPVRLKLIYALGVISRDEYEDVELLLALNNELEHDGQRYRFTDDEILGPVSMLHGITPLPPQFTLHLPEDGVDTTLLEMQKQRYQQRIQSSLVLCITDLVSRLYHKTAF</sequence>
<dbReference type="PANTHER" id="PTHR37941">
    <property type="entry name" value="FUMARASE E-RELATED"/>
    <property type="match status" value="1"/>
</dbReference>
<dbReference type="InterPro" id="IPR038026">
    <property type="entry name" value="MtlR-like_sf"/>
</dbReference>
<dbReference type="PANTHER" id="PTHR37941:SF1">
    <property type="entry name" value="FUMARASE E-RELATED"/>
    <property type="match status" value="1"/>
</dbReference>
<keyword evidence="3" id="KW-1185">Reference proteome</keyword>